<keyword evidence="1" id="KW-0808">Transferase</keyword>
<evidence type="ECO:0000313" key="1">
    <source>
        <dbReference type="EMBL" id="KAI4470663.1"/>
    </source>
</evidence>
<name>A0ACB9TUP1_HOLOL</name>
<sequence>MHPRNIYNKRLNFNALASEFPEFKKHTTLDLKGQVIMDFKNIEALRILSKILLKKDFNLDVHFPPNGLVPTIPLRLNYILFIEDLLKLTNHNKCVKGLDIGVGASCVYPLIAAKKNGWQMVGTDINAESLNCAQNNIKNNNLAHLIEVVKVKEETILEEVLKQNSVRYDFCMCNPPFFGNPNELCSQLKRKSNRSPPKNAFSAEMHEVITIGGEFTFVSKIIDESSEFQDRIRIYTSMLGIKRNVKLLLQKLHKIPAIKSAISTEFHQGNTTRFGIAWTFDDCIQLEQLPINSDKKEKCGKPYVYNIKPFVGNTEEVGKQFTNIFNDLQLKHTPVKTDNENVVVYDIIAHGDTWSHSRRKRRELAHSSKCQSKTFIKDAINNNKDSSRVNGEKSAKRKCDYVMETVKRVKTEENIFLACTLIIHISSELHIELVYVNGSGGKNACHQILQYFKNHLKF</sequence>
<reference evidence="1" key="1">
    <citation type="submission" date="2022-04" db="EMBL/GenBank/DDBJ databases">
        <title>Chromosome-scale genome assembly of Holotrichia oblita Faldermann.</title>
        <authorList>
            <person name="Rongchong L."/>
        </authorList>
    </citation>
    <scope>NUCLEOTIDE SEQUENCE</scope>
    <source>
        <strain evidence="1">81SQS9</strain>
    </source>
</reference>
<proteinExistence type="predicted"/>
<organism evidence="1 2">
    <name type="scientific">Holotrichia oblita</name>
    <name type="common">Chafer beetle</name>
    <dbReference type="NCBI Taxonomy" id="644536"/>
    <lineage>
        <taxon>Eukaryota</taxon>
        <taxon>Metazoa</taxon>
        <taxon>Ecdysozoa</taxon>
        <taxon>Arthropoda</taxon>
        <taxon>Hexapoda</taxon>
        <taxon>Insecta</taxon>
        <taxon>Pterygota</taxon>
        <taxon>Neoptera</taxon>
        <taxon>Endopterygota</taxon>
        <taxon>Coleoptera</taxon>
        <taxon>Polyphaga</taxon>
        <taxon>Scarabaeiformia</taxon>
        <taxon>Scarabaeidae</taxon>
        <taxon>Melolonthinae</taxon>
        <taxon>Holotrichia</taxon>
    </lineage>
</organism>
<evidence type="ECO:0000313" key="2">
    <source>
        <dbReference type="Proteomes" id="UP001056778"/>
    </source>
</evidence>
<gene>
    <name evidence="1" type="ORF">MML48_1g01454</name>
</gene>
<accession>A0ACB9TUP1</accession>
<dbReference type="Proteomes" id="UP001056778">
    <property type="component" value="Chromosome 1"/>
</dbReference>
<keyword evidence="1" id="KW-0489">Methyltransferase</keyword>
<keyword evidence="2" id="KW-1185">Reference proteome</keyword>
<dbReference type="EMBL" id="CM043015">
    <property type="protein sequence ID" value="KAI4470663.1"/>
    <property type="molecule type" value="Genomic_DNA"/>
</dbReference>
<protein>
    <submittedName>
        <fullName evidence="1">Sam-dependent methyltransferase</fullName>
    </submittedName>
</protein>
<comment type="caution">
    <text evidence="1">The sequence shown here is derived from an EMBL/GenBank/DDBJ whole genome shotgun (WGS) entry which is preliminary data.</text>
</comment>